<dbReference type="CDD" id="cd05154">
    <property type="entry name" value="ACAD10_11_N-like"/>
    <property type="match status" value="1"/>
</dbReference>
<comment type="subcellular location">
    <subcellularLocation>
        <location evidence="1">Chromosome</location>
        <location evidence="1">Centromere</location>
        <location evidence="1">Kinetochore</location>
    </subcellularLocation>
</comment>
<dbReference type="GO" id="GO:0005634">
    <property type="term" value="C:nucleus"/>
    <property type="evidence" value="ECO:0007669"/>
    <property type="project" value="TreeGrafter"/>
</dbReference>
<organism evidence="7 8">
    <name type="scientific">Verticillium longisporum</name>
    <name type="common">Verticillium dahliae var. longisporum</name>
    <dbReference type="NCBI Taxonomy" id="100787"/>
    <lineage>
        <taxon>Eukaryota</taxon>
        <taxon>Fungi</taxon>
        <taxon>Dikarya</taxon>
        <taxon>Ascomycota</taxon>
        <taxon>Pezizomycotina</taxon>
        <taxon>Sordariomycetes</taxon>
        <taxon>Hypocreomycetidae</taxon>
        <taxon>Glomerellales</taxon>
        <taxon>Plectosphaerellaceae</taxon>
        <taxon>Verticillium</taxon>
    </lineage>
</organism>
<dbReference type="EMBL" id="CVQH01022472">
    <property type="protein sequence ID" value="CRK33152.1"/>
    <property type="molecule type" value="Genomic_DNA"/>
</dbReference>
<feature type="compositionally biased region" description="Acidic residues" evidence="5">
    <location>
        <begin position="686"/>
        <end position="713"/>
    </location>
</feature>
<feature type="compositionally biased region" description="Acidic residues" evidence="5">
    <location>
        <begin position="1505"/>
        <end position="1514"/>
    </location>
</feature>
<dbReference type="PROSITE" id="PS50011">
    <property type="entry name" value="PROTEIN_KINASE_DOM"/>
    <property type="match status" value="1"/>
</dbReference>
<dbReference type="PROSITE" id="PS00108">
    <property type="entry name" value="PROTEIN_KINASE_ST"/>
    <property type="match status" value="1"/>
</dbReference>
<name>A0A0G4MG18_VERLO</name>
<feature type="region of interest" description="Disordered" evidence="5">
    <location>
        <begin position="1"/>
        <end position="35"/>
    </location>
</feature>
<dbReference type="GO" id="GO:0051754">
    <property type="term" value="P:meiotic sister chromatid cohesion, centromeric"/>
    <property type="evidence" value="ECO:0007669"/>
    <property type="project" value="TreeGrafter"/>
</dbReference>
<gene>
    <name evidence="7" type="ORF">BN1708_016233</name>
</gene>
<dbReference type="SMART" id="SM00220">
    <property type="entry name" value="S_TKc"/>
    <property type="match status" value="1"/>
</dbReference>
<dbReference type="Gene3D" id="1.10.510.10">
    <property type="entry name" value="Transferase(Phosphotransferase) domain 1"/>
    <property type="match status" value="1"/>
</dbReference>
<dbReference type="GO" id="GO:0007094">
    <property type="term" value="P:mitotic spindle assembly checkpoint signaling"/>
    <property type="evidence" value="ECO:0007669"/>
    <property type="project" value="InterPro"/>
</dbReference>
<evidence type="ECO:0000256" key="4">
    <source>
        <dbReference type="ARBA" id="ARBA00023328"/>
    </source>
</evidence>
<keyword evidence="8" id="KW-1185">Reference proteome</keyword>
<dbReference type="InterPro" id="IPR000719">
    <property type="entry name" value="Prot_kinase_dom"/>
</dbReference>
<proteinExistence type="predicted"/>
<sequence length="1762" mass="195962">MPSIPRATLNNPDPQSQPDPGDRSHLPVSIVSDPPPPPATCISIFVVDTRTEPTMAGRVRQPIDQKSLERYIEQNVPEIKVPVDLKQFGFGQSNPTYQLTAADGQRYVLRKKPPGKLLSKAAHKVEREYRIIHALETTDVPVPRAYCLCEDDTVIGTPFYIMEFLDGRILEDAAMPGLGADERRALWHAAVDTLARLHRVRPADVGLASFGRATGFYDRQIQTLALFYEEYAAWLEGAGRWAQAEEVYKLGIERGARPEQRLMRKFNEFEQRQAAQGPEATGAPSSPALPAMRPALAAKVDPYAAAAAAAAAAENPQAPQPGQGVGGQTAKPGKAKMSIFSDASAEPSALSARPASSEGWDTIDSLANRKKENVMQAKPWVGETMKAGGKKSSAPKMQIFKDTSKPKVAETHTLVPSTEQVVVNPVSGKRERVFVDLEAVYPAPELPGSELSFEEVWAMNRGWLDHSWEEDVMMDTLPEDDVENLGHMVKEKLTVYTETVTLDENGNIQKKGKSKKMKTMEFNETQIIKANLDSPSKPTKLKKRNATAEPTMTLHTKAATDDIYEIFSQPLKPTQPLEDEEEDEDESDEDDYETDGDGDYTSGAESTITTTRQVDTSEAGEDDDDEPSDVKSVSEWSDFSTRRHVPDLNEDDEVEESNDTQVSNLIDINEDENSLPSSREPTGPREEDEQEPDDFYEEDDDVDDDLQTPIEEDYPPRTQTVFVPIPPEDYEPRTRPYRDPVEAANNRLPFMTPITERTESSLGVLTARRPQMSPTKKDDNEESDDDDGARADQLFSSPLREIYNDAQPTRVPQPILEKPKPKPLGVKTIPPKGPVITDPQCNPVDDVVRKEILAKMHPPLSSYAGFFDHQAEKHGKGSEIRKVAKLMAKARSSGERTSNAFSVVEVEFPDTPTTYTIRKELGAGAFAPVYLVENSTADQEDEDQENNGVAVMGRGAFAVRQRSTLEALKMEQPPTKMHPPLSSYAGFFDHQAEKHGKGSEIRKAAKLMAKARSSGERTSNAFSVVEVEFPDTPTTYTIRKELGAGAFAPVYLVENSTADQEVEDQENNGAAVMGKGAFAVRQRGTLEALKMEQPPSAWEFHMIRLAHSRVGPQHRAAASLTYAHEMHLYQDEGFLLLPLHPHGSLLDVVNLFRAEPSAVMDEQLGMFFTIELMRTIEALHARGLLHGDLKPDNCLLRLDNGDAANAAPLATQYRADGTGGWAARGVVLIDFGRGIDMRNFGPDTQFVADWKTGAHDCAEMREGRPWTWQIDYHGLAGVIYCLLFGRYIETSKPKVAETHTLVPSTEQVVVNPVSGKRERVFVDLEAVYPAPELPGSELSFEEVWAMNRGWLDHSWEDHVMMDPLPEDEVENLGHMVKEKLTVYTETVTLDENGNIQKKGKSKKTRTMEFNETQIIKANLDSPSKPTKLKKRNATAEPTMTLHTKAATDDIYEIFNQPLKPTQPLEDEEEEEDESDEDDYETDGDGDYTSGAESTITTTRQVDTSEAGEDDDDEPSDVKSVSEWSDFSTRRHVPDINEGNQVDESNDTQVSNLIDINEDENSLPSSRDPTGSREEDEQEPSDLYEEDDDVDDDLQTPIEDYPPRTQTVFVPIPPEDYEPRTRPYRDPVEAANNRLPFMTPITERTESSLGVLTARRPQMSPTKKDDNDESDDDDGARADQLFSSPLREIYNDAQPARVPQPILEKPKPKPLGVKTIPPKGPVITARNSEDEDQENNGVAVMGRGAFAVRQRSTLEALKMEQPP</sequence>
<dbReference type="InterPro" id="IPR041726">
    <property type="entry name" value="ACAD10_11_N"/>
</dbReference>
<feature type="compositionally biased region" description="Polar residues" evidence="5">
    <location>
        <begin position="1537"/>
        <end position="1553"/>
    </location>
</feature>
<feature type="non-terminal residue" evidence="7">
    <location>
        <position position="1762"/>
    </location>
</feature>
<feature type="region of interest" description="Disordered" evidence="5">
    <location>
        <begin position="532"/>
        <end position="798"/>
    </location>
</feature>
<keyword evidence="2" id="KW-0158">Chromosome</keyword>
<keyword evidence="3" id="KW-0995">Kinetochore</keyword>
<feature type="region of interest" description="Disordered" evidence="5">
    <location>
        <begin position="271"/>
        <end position="290"/>
    </location>
</feature>
<dbReference type="Pfam" id="PF01636">
    <property type="entry name" value="APH"/>
    <property type="match status" value="1"/>
</dbReference>
<dbReference type="GO" id="GO:0000776">
    <property type="term" value="C:kinetochore"/>
    <property type="evidence" value="ECO:0007669"/>
    <property type="project" value="UniProtKB-KW"/>
</dbReference>
<evidence type="ECO:0000256" key="1">
    <source>
        <dbReference type="ARBA" id="ARBA00004629"/>
    </source>
</evidence>
<dbReference type="GO" id="GO:0004672">
    <property type="term" value="F:protein kinase activity"/>
    <property type="evidence" value="ECO:0007669"/>
    <property type="project" value="InterPro"/>
</dbReference>
<dbReference type="STRING" id="100787.A0A0G4MG18"/>
<dbReference type="InterPro" id="IPR011009">
    <property type="entry name" value="Kinase-like_dom_sf"/>
</dbReference>
<dbReference type="Gene3D" id="3.30.200.20">
    <property type="entry name" value="Phosphorylase Kinase, domain 1"/>
    <property type="match status" value="1"/>
</dbReference>
<dbReference type="Proteomes" id="UP000044602">
    <property type="component" value="Unassembled WGS sequence"/>
</dbReference>
<evidence type="ECO:0000259" key="6">
    <source>
        <dbReference type="PROSITE" id="PS50011"/>
    </source>
</evidence>
<dbReference type="PANTHER" id="PTHR14030:SF4">
    <property type="entry name" value="BUB1 KINASE, ISOFORM A-RELATED"/>
    <property type="match status" value="1"/>
</dbReference>
<evidence type="ECO:0000313" key="8">
    <source>
        <dbReference type="Proteomes" id="UP000044602"/>
    </source>
</evidence>
<feature type="compositionally biased region" description="Acidic residues" evidence="5">
    <location>
        <begin position="1573"/>
        <end position="1593"/>
    </location>
</feature>
<protein>
    <recommendedName>
        <fullName evidence="6">Protein kinase domain-containing protein</fullName>
    </recommendedName>
</protein>
<dbReference type="SUPFAM" id="SSF56112">
    <property type="entry name" value="Protein kinase-like (PK-like)"/>
    <property type="match status" value="2"/>
</dbReference>
<feature type="compositionally biased region" description="Polar residues" evidence="5">
    <location>
        <begin position="8"/>
        <end position="18"/>
    </location>
</feature>
<dbReference type="InterPro" id="IPR002575">
    <property type="entry name" value="Aminoglycoside_PTrfase"/>
</dbReference>
<feature type="compositionally biased region" description="Basic and acidic residues" evidence="5">
    <location>
        <begin position="1616"/>
        <end position="1627"/>
    </location>
</feature>
<feature type="compositionally biased region" description="Acidic residues" evidence="5">
    <location>
        <begin position="618"/>
        <end position="627"/>
    </location>
</feature>
<evidence type="ECO:0000256" key="5">
    <source>
        <dbReference type="SAM" id="MobiDB-lite"/>
    </source>
</evidence>
<feature type="compositionally biased region" description="Polar residues" evidence="5">
    <location>
        <begin position="1490"/>
        <end position="1503"/>
    </location>
</feature>
<evidence type="ECO:0000313" key="7">
    <source>
        <dbReference type="EMBL" id="CRK33152.1"/>
    </source>
</evidence>
<feature type="region of interest" description="Disordered" evidence="5">
    <location>
        <begin position="1457"/>
        <end position="1735"/>
    </location>
</feature>
<dbReference type="PANTHER" id="PTHR14030">
    <property type="entry name" value="MITOTIC CHECKPOINT SERINE/THREONINE-PROTEIN KINASE BUB1"/>
    <property type="match status" value="1"/>
</dbReference>
<feature type="region of interest" description="Disordered" evidence="5">
    <location>
        <begin position="314"/>
        <end position="335"/>
    </location>
</feature>
<evidence type="ECO:0000256" key="2">
    <source>
        <dbReference type="ARBA" id="ARBA00022454"/>
    </source>
</evidence>
<feature type="compositionally biased region" description="Acidic residues" evidence="5">
    <location>
        <begin position="648"/>
        <end position="658"/>
    </location>
</feature>
<dbReference type="InterPro" id="IPR015661">
    <property type="entry name" value="Bub1/Mad3"/>
</dbReference>
<evidence type="ECO:0000256" key="3">
    <source>
        <dbReference type="ARBA" id="ARBA00022838"/>
    </source>
</evidence>
<feature type="compositionally biased region" description="Acidic residues" evidence="5">
    <location>
        <begin position="577"/>
        <end position="598"/>
    </location>
</feature>
<dbReference type="GO" id="GO:0005524">
    <property type="term" value="F:ATP binding"/>
    <property type="evidence" value="ECO:0007669"/>
    <property type="project" value="InterPro"/>
</dbReference>
<dbReference type="GO" id="GO:0032991">
    <property type="term" value="C:protein-containing complex"/>
    <property type="evidence" value="ECO:0007669"/>
    <property type="project" value="UniProtKB-ARBA"/>
</dbReference>
<feature type="compositionally biased region" description="Basic and acidic residues" evidence="5">
    <location>
        <begin position="730"/>
        <end position="741"/>
    </location>
</feature>
<dbReference type="InterPro" id="IPR008271">
    <property type="entry name" value="Ser/Thr_kinase_AS"/>
</dbReference>
<accession>A0A0G4MG18</accession>
<keyword evidence="4" id="KW-0137">Centromere</keyword>
<feature type="domain" description="Protein kinase" evidence="6">
    <location>
        <begin position="1036"/>
        <end position="1356"/>
    </location>
</feature>
<reference evidence="8" key="1">
    <citation type="submission" date="2015-05" db="EMBL/GenBank/DDBJ databases">
        <authorList>
            <person name="Fogelqvist Johan"/>
        </authorList>
    </citation>
    <scope>NUCLEOTIDE SEQUENCE [LARGE SCALE GENOMIC DNA]</scope>
</reference>
<feature type="compositionally biased region" description="Acidic residues" evidence="5">
    <location>
        <begin position="1464"/>
        <end position="1485"/>
    </location>
</feature>
<feature type="compositionally biased region" description="Polar residues" evidence="5">
    <location>
        <begin position="603"/>
        <end position="616"/>
    </location>
</feature>
<dbReference type="Pfam" id="PF08171">
    <property type="entry name" value="Mad3_BUB1_II"/>
    <property type="match status" value="2"/>
</dbReference>
<dbReference type="InterPro" id="IPR012572">
    <property type="entry name" value="Mad3/Bub1_II"/>
</dbReference>
<dbReference type="Gene3D" id="1.25.40.930">
    <property type="match status" value="1"/>
</dbReference>